<dbReference type="EMBL" id="CAUYUJ010017320">
    <property type="protein sequence ID" value="CAK0873781.1"/>
    <property type="molecule type" value="Genomic_DNA"/>
</dbReference>
<sequence>MCWPTARDHVAALYCLGRAVRGLCAEGRGAPAAQHQQQRALHAEPTFAALLAATLEAAPRLNAKGLSRVLLALGDTHEDLPFAHLSLPDAYTRLVLAISTSASERLLAGWSDGLAGGPCPDDRDLAFPLFALARLGVYRPPVFRAASRLLARKLEEPGGGLPAECLRQWLLACGAVGHRLAPSEERAVARCPPIHTWLESDSNRLHQLAGAAVVLRRPDPLLAALVREVNARPPGQIQEASRAEALYGLQAMRLLATTGALPTEARLDAALAERLDAWLEEKSRRVRRRSRLERAVGAELERGGFQPTPDVSVGHGLSADFRCLHRGQAFYVEVDGPSHYCVRPVGQPLGRTLLKRRLFAALGLPLVPVPYWAAGLPGASRAAERGGVEPLDLNVGEMAEEALSQLGAAGAA</sequence>
<dbReference type="Proteomes" id="UP001189429">
    <property type="component" value="Unassembled WGS sequence"/>
</dbReference>
<organism evidence="2 3">
    <name type="scientific">Prorocentrum cordatum</name>
    <dbReference type="NCBI Taxonomy" id="2364126"/>
    <lineage>
        <taxon>Eukaryota</taxon>
        <taxon>Sar</taxon>
        <taxon>Alveolata</taxon>
        <taxon>Dinophyceae</taxon>
        <taxon>Prorocentrales</taxon>
        <taxon>Prorocentraceae</taxon>
        <taxon>Prorocentrum</taxon>
    </lineage>
</organism>
<dbReference type="Pfam" id="PF08373">
    <property type="entry name" value="RAP"/>
    <property type="match status" value="1"/>
</dbReference>
<reference evidence="2" key="1">
    <citation type="submission" date="2023-10" db="EMBL/GenBank/DDBJ databases">
        <authorList>
            <person name="Chen Y."/>
            <person name="Shah S."/>
            <person name="Dougan E. K."/>
            <person name="Thang M."/>
            <person name="Chan C."/>
        </authorList>
    </citation>
    <scope>NUCLEOTIDE SEQUENCE [LARGE SCALE GENOMIC DNA]</scope>
</reference>
<gene>
    <name evidence="2" type="ORF">PCOR1329_LOCUS58883</name>
</gene>
<evidence type="ECO:0000259" key="1">
    <source>
        <dbReference type="Pfam" id="PF08373"/>
    </source>
</evidence>
<protein>
    <recommendedName>
        <fullName evidence="1">RAP domain-containing protein</fullName>
    </recommendedName>
</protein>
<keyword evidence="3" id="KW-1185">Reference proteome</keyword>
<dbReference type="InterPro" id="IPR013584">
    <property type="entry name" value="RAP"/>
</dbReference>
<feature type="domain" description="RAP" evidence="1">
    <location>
        <begin position="332"/>
        <end position="372"/>
    </location>
</feature>
<accession>A0ABN9VKG5</accession>
<comment type="caution">
    <text evidence="2">The sequence shown here is derived from an EMBL/GenBank/DDBJ whole genome shotgun (WGS) entry which is preliminary data.</text>
</comment>
<evidence type="ECO:0000313" key="2">
    <source>
        <dbReference type="EMBL" id="CAK0873781.1"/>
    </source>
</evidence>
<proteinExistence type="predicted"/>
<evidence type="ECO:0000313" key="3">
    <source>
        <dbReference type="Proteomes" id="UP001189429"/>
    </source>
</evidence>
<name>A0ABN9VKG5_9DINO</name>